<sequence>MVNVANRANVDVRLVALKLTLSHLNASCERKWWPRRTGLVPPFKAFGDIAQDLIADAILGLRAHMGDNSPPARRFAKAPSKIAEILKKIALTAEDTP</sequence>
<dbReference type="Proteomes" id="UP000515518">
    <property type="component" value="Chromosome"/>
</dbReference>
<evidence type="ECO:0000313" key="2">
    <source>
        <dbReference type="Proteomes" id="UP000515518"/>
    </source>
</evidence>
<dbReference type="EMBL" id="CP050549">
    <property type="protein sequence ID" value="QND41547.1"/>
    <property type="molecule type" value="Genomic_DNA"/>
</dbReference>
<accession>A0A7G6RH15</accession>
<name>A0A7G6RH15_RHILV</name>
<organism evidence="1 2">
    <name type="scientific">Rhizobium leguminosarum bv. viciae</name>
    <dbReference type="NCBI Taxonomy" id="387"/>
    <lineage>
        <taxon>Bacteria</taxon>
        <taxon>Pseudomonadati</taxon>
        <taxon>Pseudomonadota</taxon>
        <taxon>Alphaproteobacteria</taxon>
        <taxon>Hyphomicrobiales</taxon>
        <taxon>Rhizobiaceae</taxon>
        <taxon>Rhizobium/Agrobacterium group</taxon>
        <taxon>Rhizobium</taxon>
    </lineage>
</organism>
<protein>
    <submittedName>
        <fullName evidence="1">Uncharacterized protein</fullName>
    </submittedName>
</protein>
<dbReference type="AlphaFoldDB" id="A0A7G6RH15"/>
<proteinExistence type="predicted"/>
<reference evidence="2" key="1">
    <citation type="journal article" date="2020" name="Mol. Plant Microbe">
        <title>Rhizobial microsymbionts of the narrowly endemic Oxytropis species growing in Kamchatka are characterized by significant genetic diversity and possess a set of genes that are associated with T3SS and T6SS secretion systems and can affect the development of symbiosis.</title>
        <authorList>
            <person name="Safronova V."/>
            <person name="Guro P."/>
            <person name="Sazanova A."/>
            <person name="Kuznetsova I."/>
            <person name="Belimov A."/>
            <person name="Yakubov V."/>
            <person name="Chirak E."/>
            <person name="Afonin A."/>
            <person name="Gogolev Y."/>
            <person name="Andronov E."/>
            <person name="Tikhonovich I."/>
        </authorList>
    </citation>
    <scope>NUCLEOTIDE SEQUENCE [LARGE SCALE GENOMIC DNA]</scope>
    <source>
        <strain evidence="2">RCAM0610</strain>
    </source>
</reference>
<evidence type="ECO:0000313" key="1">
    <source>
        <dbReference type="EMBL" id="QND41547.1"/>
    </source>
</evidence>
<gene>
    <name evidence="1" type="ORF">HB770_09445</name>
</gene>